<proteinExistence type="predicted"/>
<reference evidence="2" key="3">
    <citation type="submission" date="2018-08" db="EMBL/GenBank/DDBJ databases">
        <title>Leveraging single-cell genomics to expand the Fungal Tree of Life.</title>
        <authorList>
            <consortium name="DOE Joint Genome Institute"/>
            <person name="Ahrendt S.R."/>
            <person name="Quandt C.A."/>
            <person name="Ciobanu D."/>
            <person name="Clum A."/>
            <person name="Salamov A."/>
            <person name="Andreopoulos B."/>
            <person name="Cheng J.-F."/>
            <person name="Woyke T."/>
            <person name="Pelin A."/>
            <person name="Henrissat B."/>
            <person name="Reynolds N."/>
            <person name="Benny G.L."/>
            <person name="Smith M.E."/>
            <person name="James T.Y."/>
            <person name="Grigoriev I.V."/>
        </authorList>
    </citation>
    <scope>NUCLEOTIDE SEQUENCE</scope>
    <source>
        <strain evidence="2">ATCC 52028</strain>
    </source>
</reference>
<feature type="region of interest" description="Disordered" evidence="1">
    <location>
        <begin position="895"/>
        <end position="933"/>
    </location>
</feature>
<feature type="region of interest" description="Disordered" evidence="1">
    <location>
        <begin position="1"/>
        <end position="84"/>
    </location>
</feature>
<evidence type="ECO:0000313" key="4">
    <source>
        <dbReference type="Proteomes" id="UP000268535"/>
    </source>
</evidence>
<gene>
    <name evidence="2" type="ORF">CAUPRSCDRAFT_10563</name>
    <name evidence="3" type="ORF">CXG81DRAFT_16805</name>
</gene>
<sequence>MSRIIKSQNRAVAPMGMGPTQSDFKSPLKDPAKYDDAGHESKPLKTKIKEKFGAATHNNSHDDLHADDSTTLYSSNTQQPGYRDNTAPAPGFYSEEHYYLERPSTPNAPTMGQTTLTSSGEGMANYRGTEASEQMSPSRMEQTAMEASEQFRNDNLQTGLQQPRASSVPPMPEMPTADIGMPYRRRGGGALHQPSVAEVVNPVGNASVPATQTNRPSVPPRSQMNESNVTMAQNAVIIPSPVERGQLQLTAPPEDPILILLHRTGGWNRFLSQFISHLQSVVTAEKAAAEAHDSHYSSLLGHDKKHHRRSFFGNHTEGSKRAPASRAGPVSPYNQGPSQNTPTMAAMTSMTLVPGRTTDSDQLAQLPDNLATMSRLMGESHARHVEILEGNLIPRLKSLAAEMNQCHGTLKKARREMAGARSEERHAFQDAVDAYHAALAAAHRGLGHFVHDPNQGCDPWMYRLAADSALMRMHNRHSVREEWCQSTVSSYLRYDRDVVVRTVRDCVAQYHRIMTPPSKEQGFPTTNSLVLSSQSEDFTEADDREARALQERIMACPKVAAPPQTYPERDSPLANAVHCGVLMTQGGPKELAKSTLAGASSSAKAPTKSSSKSTGFWSRFKRSKAPNKSSGADGSGAEALMNGTHTLHRGWTPVFGVVSAIGYLHLFPGHAMPPAWTFTTAPLPSPTQHMDVSSRPPTSMSSTMGGVQPIFGLQPMNGNLLAPDGTARIQPSAHEVEMTMVLPFASLYVPRAMLTPSPTAHGPHLSYSSPSSMGGVMNGSDLDDLAMGHTDQYPWHEFNLVFHPPSVPPTTSASRRDRHKKEMSAQSDAQTFRFRIPSACTLTENPHAQEDALSWRHVLGQRALVTYEAMPKQRIMGDSYLRLSAGPAVVPMTTTSTTTSAMRGGSMMPTPPMTRSTSVTSVASYPPASSGARMRTAGGLLEVSAMPPPFTEDRTMMSRV</sequence>
<dbReference type="PANTHER" id="PTHR31941">
    <property type="entry name" value="CYTOSKELETAL SIGNALING PROTEIN SLM1"/>
    <property type="match status" value="1"/>
</dbReference>
<feature type="compositionally biased region" description="Polar residues" evidence="1">
    <location>
        <begin position="913"/>
        <end position="923"/>
    </location>
</feature>
<dbReference type="Proteomes" id="UP000274922">
    <property type="component" value="Unassembled WGS sequence"/>
</dbReference>
<evidence type="ECO:0000313" key="3">
    <source>
        <dbReference type="EMBL" id="RKP03707.1"/>
    </source>
</evidence>
<dbReference type="PANTHER" id="PTHR31941:SF1">
    <property type="entry name" value="CYTOSKELETAL SIGNALING PROTEIN SLM1"/>
    <property type="match status" value="1"/>
</dbReference>
<name>A0A4P9XDV0_9FUNG</name>
<dbReference type="AlphaFoldDB" id="A0A4P9XDV0"/>
<dbReference type="Proteomes" id="UP000268535">
    <property type="component" value="Unassembled WGS sequence"/>
</dbReference>
<feature type="compositionally biased region" description="Basic and acidic residues" evidence="1">
    <location>
        <begin position="59"/>
        <end position="68"/>
    </location>
</feature>
<protein>
    <submittedName>
        <fullName evidence="3">Uncharacterized protein</fullName>
    </submittedName>
</protein>
<feature type="compositionally biased region" description="Polar residues" evidence="1">
    <location>
        <begin position="1"/>
        <end position="10"/>
    </location>
</feature>
<evidence type="ECO:0000256" key="1">
    <source>
        <dbReference type="SAM" id="MobiDB-lite"/>
    </source>
</evidence>
<feature type="compositionally biased region" description="Polar residues" evidence="1">
    <location>
        <begin position="69"/>
        <end position="80"/>
    </location>
</feature>
<feature type="compositionally biased region" description="Polar residues" evidence="1">
    <location>
        <begin position="332"/>
        <end position="341"/>
    </location>
</feature>
<feature type="region of interest" description="Disordered" evidence="1">
    <location>
        <begin position="304"/>
        <end position="341"/>
    </location>
</feature>
<evidence type="ECO:0000313" key="2">
    <source>
        <dbReference type="EMBL" id="RKO97783.1"/>
    </source>
</evidence>
<feature type="compositionally biased region" description="Basic and acidic residues" evidence="1">
    <location>
        <begin position="26"/>
        <end position="52"/>
    </location>
</feature>
<dbReference type="EMBL" id="ML014119">
    <property type="protein sequence ID" value="RKP03707.1"/>
    <property type="molecule type" value="Genomic_DNA"/>
</dbReference>
<reference evidence="4 5" key="1">
    <citation type="journal article" date="2018" name="Nat. Microbiol.">
        <title>Leveraging single-cell genomics to expand the fungal tree of life.</title>
        <authorList>
            <person name="Ahrendt S.R."/>
            <person name="Quandt C.A."/>
            <person name="Ciobanu D."/>
            <person name="Clum A."/>
            <person name="Salamov A."/>
            <person name="Andreopoulos B."/>
            <person name="Cheng J.F."/>
            <person name="Woyke T."/>
            <person name="Pelin A."/>
            <person name="Henrissat B."/>
            <person name="Reynolds N.K."/>
            <person name="Benny G.L."/>
            <person name="Smith M.E."/>
            <person name="James T.Y."/>
            <person name="Grigoriev I.V."/>
        </authorList>
    </citation>
    <scope>NUCLEOTIDE SEQUENCE [LARGE SCALE GENOMIC DNA]</scope>
    <source>
        <strain evidence="4 5">ATCC 52028</strain>
    </source>
</reference>
<accession>A0A4P9XDV0</accession>
<evidence type="ECO:0000313" key="5">
    <source>
        <dbReference type="Proteomes" id="UP000274922"/>
    </source>
</evidence>
<organism evidence="3 5">
    <name type="scientific">Caulochytrium protostelioides</name>
    <dbReference type="NCBI Taxonomy" id="1555241"/>
    <lineage>
        <taxon>Eukaryota</taxon>
        <taxon>Fungi</taxon>
        <taxon>Fungi incertae sedis</taxon>
        <taxon>Chytridiomycota</taxon>
        <taxon>Chytridiomycota incertae sedis</taxon>
        <taxon>Chytridiomycetes</taxon>
        <taxon>Caulochytriales</taxon>
        <taxon>Caulochytriaceae</taxon>
        <taxon>Caulochytrium</taxon>
    </lineage>
</organism>
<feature type="region of interest" description="Disordered" evidence="1">
    <location>
        <begin position="804"/>
        <end position="828"/>
    </location>
</feature>
<dbReference type="EMBL" id="ML009168">
    <property type="protein sequence ID" value="RKO97783.1"/>
    <property type="molecule type" value="Genomic_DNA"/>
</dbReference>
<feature type="region of interest" description="Disordered" evidence="1">
    <location>
        <begin position="594"/>
        <end position="637"/>
    </location>
</feature>
<feature type="compositionally biased region" description="Low complexity" evidence="1">
    <location>
        <begin position="599"/>
        <end position="614"/>
    </location>
</feature>
<keyword evidence="5" id="KW-1185">Reference proteome</keyword>
<reference evidence="3" key="2">
    <citation type="submission" date="2018-04" db="EMBL/GenBank/DDBJ databases">
        <title>Leveraging single-cell genomics to expand the Fungal Tree of Life.</title>
        <authorList>
            <consortium name="DOE Joint Genome Institute"/>
            <person name="Ahrendt S.R."/>
            <person name="Quandt C.A."/>
            <person name="Ciobanu D."/>
            <person name="Clum A."/>
            <person name="Salamov A."/>
            <person name="Andreopoulos B."/>
            <person name="Cheng J.-F."/>
            <person name="Woyke T."/>
            <person name="Pelin A."/>
            <person name="Henrissat B."/>
            <person name="Benny G.L."/>
            <person name="Smith M.E."/>
            <person name="James T.Y."/>
            <person name="Grigoriev I.V."/>
        </authorList>
    </citation>
    <scope>NUCLEOTIDE SEQUENCE</scope>
    <source>
        <strain evidence="3">ATCC 52028</strain>
    </source>
</reference>